<evidence type="ECO:0000313" key="3">
    <source>
        <dbReference type="Proteomes" id="UP000196594"/>
    </source>
</evidence>
<protein>
    <recommendedName>
        <fullName evidence="4">DUF4181 domain-containing protein</fullName>
    </recommendedName>
</protein>
<evidence type="ECO:0000256" key="1">
    <source>
        <dbReference type="SAM" id="Phobius"/>
    </source>
</evidence>
<feature type="transmembrane region" description="Helical" evidence="1">
    <location>
        <begin position="65"/>
        <end position="84"/>
    </location>
</feature>
<keyword evidence="3" id="KW-1185">Reference proteome</keyword>
<keyword evidence="1" id="KW-1133">Transmembrane helix</keyword>
<dbReference type="Pfam" id="PF13789">
    <property type="entry name" value="DUF4181"/>
    <property type="match status" value="1"/>
</dbReference>
<feature type="transmembrane region" description="Helical" evidence="1">
    <location>
        <begin position="96"/>
        <end position="115"/>
    </location>
</feature>
<feature type="transmembrane region" description="Helical" evidence="1">
    <location>
        <begin position="39"/>
        <end position="58"/>
    </location>
</feature>
<evidence type="ECO:0008006" key="4">
    <source>
        <dbReference type="Google" id="ProtNLM"/>
    </source>
</evidence>
<dbReference type="Proteomes" id="UP000196594">
    <property type="component" value="Unassembled WGS sequence"/>
</dbReference>
<accession>A0ABX3ZEW2</accession>
<dbReference type="InterPro" id="IPR025441">
    <property type="entry name" value="DUF4181"/>
</dbReference>
<name>A0ABX3ZEW2_9BACL</name>
<keyword evidence="1" id="KW-0812">Transmembrane</keyword>
<keyword evidence="1" id="KW-0472">Membrane</keyword>
<dbReference type="RefSeq" id="WP_087618032.1">
    <property type="nucleotide sequence ID" value="NZ_JAFBEY010000015.1"/>
</dbReference>
<dbReference type="EMBL" id="NHNT01000010">
    <property type="protein sequence ID" value="OUZ38241.1"/>
    <property type="molecule type" value="Genomic_DNA"/>
</dbReference>
<reference evidence="2 3" key="1">
    <citation type="journal article" date="2017" name="Int. J. Syst. Evol. Microbiol.">
        <title>Solibacillus kalamii sp. nov., isolated from a high-efficiency particulate arrestance filter system used in the International Space Station.</title>
        <authorList>
            <person name="Checinska Sielaff A."/>
            <person name="Kumar R.M."/>
            <person name="Pal D."/>
            <person name="Mayilraj S."/>
            <person name="Venkateswaran K."/>
        </authorList>
    </citation>
    <scope>NUCLEOTIDE SEQUENCE [LARGE SCALE GENOMIC DNA]</scope>
    <source>
        <strain evidence="2 3">ISSFR-015</strain>
    </source>
</reference>
<gene>
    <name evidence="2" type="ORF">CBM15_14250</name>
</gene>
<organism evidence="2 3">
    <name type="scientific">Solibacillus kalamii</name>
    <dbReference type="NCBI Taxonomy" id="1748298"/>
    <lineage>
        <taxon>Bacteria</taxon>
        <taxon>Bacillati</taxon>
        <taxon>Bacillota</taxon>
        <taxon>Bacilli</taxon>
        <taxon>Bacillales</taxon>
        <taxon>Caryophanaceae</taxon>
        <taxon>Solibacillus</taxon>
    </lineage>
</organism>
<proteinExistence type="predicted"/>
<evidence type="ECO:0000313" key="2">
    <source>
        <dbReference type="EMBL" id="OUZ38241.1"/>
    </source>
</evidence>
<comment type="caution">
    <text evidence="2">The sequence shown here is derived from an EMBL/GenBank/DDBJ whole genome shotgun (WGS) entry which is preliminary data.</text>
</comment>
<sequence length="116" mass="13798">MLIVVVIIAFFGAGLLDLNLRKKYNIPKNEKFMDQYVGIWHLFLEIFLCFMFLSYVTINQFDQKTLYSVLFAFIMILFIVRGLLEFWLRREKRRHIISFTYVVLCAICSIAIAIIM</sequence>